<sequence>MDFVDQPSVMRLPRGQFTKRIRISSPEQGAYEGETAERKGKGRTMPPDEKREMKYMFTDAPASNVSTLPEPFRKAIENSRLWQWERQQGMENTGCLASLFPKDVAQDVSFTIWCGHDDGYHLNSVFGMRRAIAN</sequence>
<reference evidence="3" key="1">
    <citation type="journal article" date="2010" name="Genome Res.">
        <title>Population genomic sequencing of Coccidioides fungi reveals recent hybridization and transposon control.</title>
        <authorList>
            <person name="Neafsey D.E."/>
            <person name="Barker B.M."/>
            <person name="Sharpton T.J."/>
            <person name="Stajich J.E."/>
            <person name="Park D.J."/>
            <person name="Whiston E."/>
            <person name="Hung C.-Y."/>
            <person name="McMahan C."/>
            <person name="White J."/>
            <person name="Sykes S."/>
            <person name="Heiman D."/>
            <person name="Young S."/>
            <person name="Zeng Q."/>
            <person name="Abouelleil A."/>
            <person name="Aftuck L."/>
            <person name="Bessette D."/>
            <person name="Brown A."/>
            <person name="FitzGerald M."/>
            <person name="Lui A."/>
            <person name="Macdonald J.P."/>
            <person name="Priest M."/>
            <person name="Orbach M.J."/>
            <person name="Galgiani J.N."/>
            <person name="Kirkland T.N."/>
            <person name="Cole G.T."/>
            <person name="Birren B.W."/>
            <person name="Henn M.R."/>
            <person name="Taylor J.W."/>
            <person name="Rounsley S.D."/>
        </authorList>
    </citation>
    <scope>NUCLEOTIDE SEQUENCE [LARGE SCALE GENOMIC DNA]</scope>
    <source>
        <strain evidence="3">RMSCC 2394</strain>
    </source>
</reference>
<dbReference type="OrthoDB" id="4526074at2759"/>
<protein>
    <submittedName>
        <fullName evidence="2">Uncharacterized protein</fullName>
    </submittedName>
</protein>
<evidence type="ECO:0000313" key="3">
    <source>
        <dbReference type="Proteomes" id="UP000054565"/>
    </source>
</evidence>
<dbReference type="EMBL" id="DS028101">
    <property type="protein sequence ID" value="KMP10219.1"/>
    <property type="molecule type" value="Genomic_DNA"/>
</dbReference>
<proteinExistence type="predicted"/>
<name>A0A0J6YSE7_COCIT</name>
<dbReference type="Proteomes" id="UP000054565">
    <property type="component" value="Unassembled WGS sequence"/>
</dbReference>
<accession>A0A0J6YSE7</accession>
<gene>
    <name evidence="2" type="ORF">CIRG_09900</name>
</gene>
<dbReference type="AlphaFoldDB" id="A0A0J6YSE7"/>
<evidence type="ECO:0000256" key="1">
    <source>
        <dbReference type="SAM" id="MobiDB-lite"/>
    </source>
</evidence>
<organism evidence="2 3">
    <name type="scientific">Coccidioides immitis RMSCC 2394</name>
    <dbReference type="NCBI Taxonomy" id="404692"/>
    <lineage>
        <taxon>Eukaryota</taxon>
        <taxon>Fungi</taxon>
        <taxon>Dikarya</taxon>
        <taxon>Ascomycota</taxon>
        <taxon>Pezizomycotina</taxon>
        <taxon>Eurotiomycetes</taxon>
        <taxon>Eurotiomycetidae</taxon>
        <taxon>Onygenales</taxon>
        <taxon>Onygenaceae</taxon>
        <taxon>Coccidioides</taxon>
    </lineage>
</organism>
<feature type="region of interest" description="Disordered" evidence="1">
    <location>
        <begin position="23"/>
        <end position="49"/>
    </location>
</feature>
<evidence type="ECO:0000313" key="2">
    <source>
        <dbReference type="EMBL" id="KMP10219.1"/>
    </source>
</evidence>